<evidence type="ECO:0000256" key="1">
    <source>
        <dbReference type="SAM" id="SignalP"/>
    </source>
</evidence>
<dbReference type="InParanoid" id="A0A0V0QKG2"/>
<protein>
    <submittedName>
        <fullName evidence="2">Uncharacterized protein</fullName>
    </submittedName>
</protein>
<dbReference type="AlphaFoldDB" id="A0A0V0QKG2"/>
<evidence type="ECO:0000313" key="2">
    <source>
        <dbReference type="EMBL" id="KRX02734.1"/>
    </source>
</evidence>
<name>A0A0V0QKG2_PSEPJ</name>
<organism evidence="2 3">
    <name type="scientific">Pseudocohnilembus persalinus</name>
    <name type="common">Ciliate</name>
    <dbReference type="NCBI Taxonomy" id="266149"/>
    <lineage>
        <taxon>Eukaryota</taxon>
        <taxon>Sar</taxon>
        <taxon>Alveolata</taxon>
        <taxon>Ciliophora</taxon>
        <taxon>Intramacronucleata</taxon>
        <taxon>Oligohymenophorea</taxon>
        <taxon>Scuticociliatia</taxon>
        <taxon>Philasterida</taxon>
        <taxon>Pseudocohnilembidae</taxon>
        <taxon>Pseudocohnilembus</taxon>
    </lineage>
</organism>
<feature type="chain" id="PRO_5006867473" evidence="1">
    <location>
        <begin position="20"/>
        <end position="161"/>
    </location>
</feature>
<keyword evidence="1" id="KW-0732">Signal</keyword>
<proteinExistence type="predicted"/>
<feature type="signal peptide" evidence="1">
    <location>
        <begin position="1"/>
        <end position="19"/>
    </location>
</feature>
<accession>A0A0V0QKG2</accession>
<dbReference type="Proteomes" id="UP000054937">
    <property type="component" value="Unassembled WGS sequence"/>
</dbReference>
<evidence type="ECO:0000313" key="3">
    <source>
        <dbReference type="Proteomes" id="UP000054937"/>
    </source>
</evidence>
<reference evidence="2 3" key="1">
    <citation type="journal article" date="2015" name="Sci. Rep.">
        <title>Genome of the facultative scuticociliatosis pathogen Pseudocohnilembus persalinus provides insight into its virulence through horizontal gene transfer.</title>
        <authorList>
            <person name="Xiong J."/>
            <person name="Wang G."/>
            <person name="Cheng J."/>
            <person name="Tian M."/>
            <person name="Pan X."/>
            <person name="Warren A."/>
            <person name="Jiang C."/>
            <person name="Yuan D."/>
            <person name="Miao W."/>
        </authorList>
    </citation>
    <scope>NUCLEOTIDE SEQUENCE [LARGE SCALE GENOMIC DNA]</scope>
    <source>
        <strain evidence="2">36N120E</strain>
    </source>
</reference>
<gene>
    <name evidence="2" type="ORF">PPERSA_02224</name>
</gene>
<dbReference type="EMBL" id="LDAU01000152">
    <property type="protein sequence ID" value="KRX02734.1"/>
    <property type="molecule type" value="Genomic_DNA"/>
</dbReference>
<comment type="caution">
    <text evidence="2">The sequence shown here is derived from an EMBL/GenBank/DDBJ whole genome shotgun (WGS) entry which is preliminary data.</text>
</comment>
<keyword evidence="3" id="KW-1185">Reference proteome</keyword>
<sequence length="161" mass="19170">MAKCLTFLLFLGIELDLQNEDLDRFILLQYFCNDDLINKIDKMTDFSSLIWLFRKNEVNFINVRRFQEFSIKKYGNEIAKDKKIKPYLPDMKDYSKLPSTCTWNVYNTVYEGKVLEKLKEAYTLRNKPEADEVKQKSVKIRAAVLEELQKNYYKSSVADFF</sequence>